<evidence type="ECO:0000313" key="2">
    <source>
        <dbReference type="EMBL" id="KKK88826.1"/>
    </source>
</evidence>
<organism evidence="2">
    <name type="scientific">marine sediment metagenome</name>
    <dbReference type="NCBI Taxonomy" id="412755"/>
    <lineage>
        <taxon>unclassified sequences</taxon>
        <taxon>metagenomes</taxon>
        <taxon>ecological metagenomes</taxon>
    </lineage>
</organism>
<feature type="region of interest" description="Disordered" evidence="1">
    <location>
        <begin position="15"/>
        <end position="34"/>
    </location>
</feature>
<accession>A0A0F9BWN6</accession>
<proteinExistence type="predicted"/>
<name>A0A0F9BWN6_9ZZZZ</name>
<reference evidence="2" key="1">
    <citation type="journal article" date="2015" name="Nature">
        <title>Complex archaea that bridge the gap between prokaryotes and eukaryotes.</title>
        <authorList>
            <person name="Spang A."/>
            <person name="Saw J.H."/>
            <person name="Jorgensen S.L."/>
            <person name="Zaremba-Niedzwiedzka K."/>
            <person name="Martijn J."/>
            <person name="Lind A.E."/>
            <person name="van Eijk R."/>
            <person name="Schleper C."/>
            <person name="Guy L."/>
            <person name="Ettema T.J."/>
        </authorList>
    </citation>
    <scope>NUCLEOTIDE SEQUENCE</scope>
</reference>
<dbReference type="EMBL" id="LAZR01049786">
    <property type="protein sequence ID" value="KKK88826.1"/>
    <property type="molecule type" value="Genomic_DNA"/>
</dbReference>
<dbReference type="AlphaFoldDB" id="A0A0F9BWN6"/>
<gene>
    <name evidence="2" type="ORF">LCGC14_2739250</name>
</gene>
<sequence length="80" mass="8816">MANMRLVFPIRGISKSRVPEDQPKATSPDMNNVRPFDVLDERIRGGQRPGMVKRYSERVTNVAAGTGPVVGMCEVSVTEL</sequence>
<protein>
    <submittedName>
        <fullName evidence="2">Uncharacterized protein</fullName>
    </submittedName>
</protein>
<evidence type="ECO:0000256" key="1">
    <source>
        <dbReference type="SAM" id="MobiDB-lite"/>
    </source>
</evidence>
<comment type="caution">
    <text evidence="2">The sequence shown here is derived from an EMBL/GenBank/DDBJ whole genome shotgun (WGS) entry which is preliminary data.</text>
</comment>